<name>E4X725_OIKDI</name>
<reference evidence="2" key="1">
    <citation type="journal article" date="2010" name="Science">
        <title>Plasticity of animal genome architecture unmasked by rapid evolution of a pelagic tunicate.</title>
        <authorList>
            <person name="Denoeud F."/>
            <person name="Henriet S."/>
            <person name="Mungpakdee S."/>
            <person name="Aury J.M."/>
            <person name="Da Silva C."/>
            <person name="Brinkmann H."/>
            <person name="Mikhaleva J."/>
            <person name="Olsen L.C."/>
            <person name="Jubin C."/>
            <person name="Canestro C."/>
            <person name="Bouquet J.M."/>
            <person name="Danks G."/>
            <person name="Poulain J."/>
            <person name="Campsteijn C."/>
            <person name="Adamski M."/>
            <person name="Cross I."/>
            <person name="Yadetie F."/>
            <person name="Muffato M."/>
            <person name="Louis A."/>
            <person name="Butcher S."/>
            <person name="Tsagkogeorga G."/>
            <person name="Konrad A."/>
            <person name="Singh S."/>
            <person name="Jensen M.F."/>
            <person name="Cong E.H."/>
            <person name="Eikeseth-Otteraa H."/>
            <person name="Noel B."/>
            <person name="Anthouard V."/>
            <person name="Porcel B.M."/>
            <person name="Kachouri-Lafond R."/>
            <person name="Nishino A."/>
            <person name="Ugolini M."/>
            <person name="Chourrout P."/>
            <person name="Nishida H."/>
            <person name="Aasland R."/>
            <person name="Huzurbazar S."/>
            <person name="Westhof E."/>
            <person name="Delsuc F."/>
            <person name="Lehrach H."/>
            <person name="Reinhardt R."/>
            <person name="Weissenbach J."/>
            <person name="Roy S.W."/>
            <person name="Artiguenave F."/>
            <person name="Postlethwait J.H."/>
            <person name="Manak J.R."/>
            <person name="Thompson E.M."/>
            <person name="Jaillon O."/>
            <person name="Du Pasquier L."/>
            <person name="Boudinot P."/>
            <person name="Liberles D.A."/>
            <person name="Volff J.N."/>
            <person name="Philippe H."/>
            <person name="Lenhard B."/>
            <person name="Roest Crollius H."/>
            <person name="Wincker P."/>
            <person name="Chourrout D."/>
        </authorList>
    </citation>
    <scope>NUCLEOTIDE SEQUENCE [LARGE SCALE GENOMIC DNA]</scope>
</reference>
<keyword evidence="3" id="KW-1185">Reference proteome</keyword>
<protein>
    <submittedName>
        <fullName evidence="2">Uncharacterized protein</fullName>
    </submittedName>
</protein>
<proteinExistence type="predicted"/>
<dbReference type="AlphaFoldDB" id="E4X725"/>
<dbReference type="EMBL" id="FN653027">
    <property type="protein sequence ID" value="CBY07895.1"/>
    <property type="molecule type" value="Genomic_DNA"/>
</dbReference>
<feature type="transmembrane region" description="Helical" evidence="1">
    <location>
        <begin position="240"/>
        <end position="260"/>
    </location>
</feature>
<keyword evidence="1" id="KW-0472">Membrane</keyword>
<keyword evidence="1" id="KW-1133">Transmembrane helix</keyword>
<feature type="transmembrane region" description="Helical" evidence="1">
    <location>
        <begin position="290"/>
        <end position="311"/>
    </location>
</feature>
<dbReference type="InParanoid" id="E4X725"/>
<evidence type="ECO:0000313" key="2">
    <source>
        <dbReference type="EMBL" id="CBY07895.1"/>
    </source>
</evidence>
<evidence type="ECO:0000313" key="3">
    <source>
        <dbReference type="Proteomes" id="UP000001307"/>
    </source>
</evidence>
<organism evidence="2">
    <name type="scientific">Oikopleura dioica</name>
    <name type="common">Tunicate</name>
    <dbReference type="NCBI Taxonomy" id="34765"/>
    <lineage>
        <taxon>Eukaryota</taxon>
        <taxon>Metazoa</taxon>
        <taxon>Chordata</taxon>
        <taxon>Tunicata</taxon>
        <taxon>Appendicularia</taxon>
        <taxon>Copelata</taxon>
        <taxon>Oikopleuridae</taxon>
        <taxon>Oikopleura</taxon>
    </lineage>
</organism>
<feature type="transmembrane region" description="Helical" evidence="1">
    <location>
        <begin position="6"/>
        <end position="22"/>
    </location>
</feature>
<feature type="transmembrane region" description="Helical" evidence="1">
    <location>
        <begin position="133"/>
        <end position="152"/>
    </location>
</feature>
<feature type="transmembrane region" description="Helical" evidence="1">
    <location>
        <begin position="80"/>
        <end position="113"/>
    </location>
</feature>
<feature type="transmembrane region" description="Helical" evidence="1">
    <location>
        <begin position="164"/>
        <end position="181"/>
    </location>
</feature>
<dbReference type="Proteomes" id="UP000001307">
    <property type="component" value="Unassembled WGS sequence"/>
</dbReference>
<gene>
    <name evidence="2" type="ORF">GSOID_T00003253001</name>
</gene>
<sequence length="327" mass="37760">MVLWSFAVVSFMFLFVSFLRIIQRAFLYLPSSFELYDPNEWYNGSKDDPEIHEEARRFINKKMLKGPQYKKIVLAQWMRIVSIFWLLVSNLATVCYVGPRVAFCVFEMLLLYWDVLAYSSLSGLVTESMSPLMFTLYFAAVVKVLFSSVLFLNPSKETLIRTKFHHSVTLFFFHQFIIMFTQLKYTQGMISFLDSPEHLEVALKMKAEFMIFLSIYCMVMITHHQIKKGWMECIGRVEAVLWNGFSLTAIVYNVLIVLALKEDSRISSECSIISGAFLGSTQCFGHFDKILAVCALVQVPFYFCIAFRCLFPMSGNTDTTSKSETKL</sequence>
<dbReference type="OrthoDB" id="10469255at2759"/>
<evidence type="ECO:0000256" key="1">
    <source>
        <dbReference type="SAM" id="Phobius"/>
    </source>
</evidence>
<accession>E4X725</accession>
<keyword evidence="1" id="KW-0812">Transmembrane</keyword>